<name>A0A1G6HAJ3_9BACI</name>
<dbReference type="Gene3D" id="1.20.1090.10">
    <property type="entry name" value="Dehydroquinate synthase-like - alpha domain"/>
    <property type="match status" value="1"/>
</dbReference>
<dbReference type="InterPro" id="IPR016037">
    <property type="entry name" value="DHQ_synth_AroB"/>
</dbReference>
<comment type="pathway">
    <text evidence="5 18">Metabolic intermediate biosynthesis; chorismate biosynthesis; chorismate from D-erythrose 4-phosphate and phosphoenolpyruvate: step 2/7.</text>
</comment>
<comment type="similarity">
    <text evidence="6 18">Belongs to the sugar phosphate cyclases superfamily. Dehydroquinate synthase family.</text>
</comment>
<proteinExistence type="inferred from homology"/>
<accession>A0A1G6HAJ3</accession>
<protein>
    <recommendedName>
        <fullName evidence="8 18">3-dehydroquinate synthase</fullName>
        <shortName evidence="18">DHQS</shortName>
        <ecNumber evidence="7 18">4.2.3.4</ecNumber>
    </recommendedName>
</protein>
<dbReference type="GO" id="GO:0005737">
    <property type="term" value="C:cytoplasm"/>
    <property type="evidence" value="ECO:0007669"/>
    <property type="project" value="UniProtKB-SubCell"/>
</dbReference>
<keyword evidence="9 18" id="KW-0963">Cytoplasm</keyword>
<evidence type="ECO:0000256" key="7">
    <source>
        <dbReference type="ARBA" id="ARBA00013031"/>
    </source>
</evidence>
<dbReference type="FunFam" id="3.40.50.1970:FF:000007">
    <property type="entry name" value="Pentafunctional AROM polypeptide"/>
    <property type="match status" value="1"/>
</dbReference>
<dbReference type="NCBIfam" id="TIGR01357">
    <property type="entry name" value="aroB"/>
    <property type="match status" value="1"/>
</dbReference>
<feature type="binding site" evidence="18">
    <location>
        <begin position="166"/>
        <end position="169"/>
    </location>
    <ligand>
        <name>NAD(+)</name>
        <dbReference type="ChEBI" id="CHEBI:57540"/>
    </ligand>
</feature>
<dbReference type="InterPro" id="IPR050071">
    <property type="entry name" value="Dehydroquinate_synthase"/>
</dbReference>
<dbReference type="GO" id="GO:0046872">
    <property type="term" value="F:metal ion binding"/>
    <property type="evidence" value="ECO:0007669"/>
    <property type="project" value="UniProtKB-KW"/>
</dbReference>
<comment type="cofactor">
    <cofactor evidence="3">
        <name>Zn(2+)</name>
        <dbReference type="ChEBI" id="CHEBI:29105"/>
    </cofactor>
</comment>
<comment type="caution">
    <text evidence="18">Lacks conserved residue(s) required for the propagation of feature annotation.</text>
</comment>
<keyword evidence="17 18" id="KW-0170">Cobalt</keyword>
<dbReference type="CDD" id="cd08195">
    <property type="entry name" value="DHQS"/>
    <property type="match status" value="1"/>
</dbReference>
<reference evidence="22" key="1">
    <citation type="submission" date="2016-09" db="EMBL/GenBank/DDBJ databases">
        <authorList>
            <person name="Varghese N."/>
            <person name="Submissions S."/>
        </authorList>
    </citation>
    <scope>NUCLEOTIDE SEQUENCE [LARGE SCALE GENOMIC DNA]</scope>
    <source>
        <strain evidence="22">S5</strain>
    </source>
</reference>
<keyword evidence="15 18" id="KW-0057">Aromatic amino acid biosynthesis</keyword>
<dbReference type="EC" id="4.2.3.4" evidence="7 18"/>
<dbReference type="UniPathway" id="UPA00053">
    <property type="reaction ID" value="UER00085"/>
</dbReference>
<evidence type="ECO:0000256" key="3">
    <source>
        <dbReference type="ARBA" id="ARBA00001947"/>
    </source>
</evidence>
<evidence type="ECO:0000256" key="17">
    <source>
        <dbReference type="ARBA" id="ARBA00023285"/>
    </source>
</evidence>
<dbReference type="GO" id="GO:0009073">
    <property type="term" value="P:aromatic amino acid family biosynthetic process"/>
    <property type="evidence" value="ECO:0007669"/>
    <property type="project" value="UniProtKB-KW"/>
</dbReference>
<feature type="domain" description="3-dehydroquinate synthase C-terminal" evidence="20">
    <location>
        <begin position="178"/>
        <end position="319"/>
    </location>
</feature>
<feature type="binding site" evidence="18">
    <location>
        <position position="260"/>
    </location>
    <ligand>
        <name>Zn(2+)</name>
        <dbReference type="ChEBI" id="CHEBI:29105"/>
    </ligand>
</feature>
<evidence type="ECO:0000256" key="15">
    <source>
        <dbReference type="ARBA" id="ARBA00023141"/>
    </source>
</evidence>
<evidence type="ECO:0000259" key="19">
    <source>
        <dbReference type="Pfam" id="PF01761"/>
    </source>
</evidence>
<evidence type="ECO:0000256" key="13">
    <source>
        <dbReference type="ARBA" id="ARBA00022833"/>
    </source>
</evidence>
<dbReference type="Pfam" id="PF01761">
    <property type="entry name" value="DHQ_synthase"/>
    <property type="match status" value="1"/>
</dbReference>
<dbReference type="InterPro" id="IPR030963">
    <property type="entry name" value="DHQ_synth_fam"/>
</dbReference>
<evidence type="ECO:0000256" key="8">
    <source>
        <dbReference type="ARBA" id="ARBA00017684"/>
    </source>
</evidence>
<dbReference type="OrthoDB" id="9806583at2"/>
<dbReference type="PANTHER" id="PTHR43622">
    <property type="entry name" value="3-DEHYDROQUINATE SYNTHASE"/>
    <property type="match status" value="1"/>
</dbReference>
<evidence type="ECO:0000256" key="18">
    <source>
        <dbReference type="HAMAP-Rule" id="MF_00110"/>
    </source>
</evidence>
<keyword evidence="12 18" id="KW-0547">Nucleotide-binding</keyword>
<evidence type="ECO:0000256" key="9">
    <source>
        <dbReference type="ARBA" id="ARBA00022490"/>
    </source>
</evidence>
<dbReference type="InterPro" id="IPR056179">
    <property type="entry name" value="DHQS_C"/>
</dbReference>
<feature type="domain" description="3-dehydroquinate synthase N-terminal" evidence="19">
    <location>
        <begin position="66"/>
        <end position="176"/>
    </location>
</feature>
<keyword evidence="13 18" id="KW-0862">Zinc</keyword>
<keyword evidence="14 18" id="KW-0520">NAD</keyword>
<comment type="cofactor">
    <cofactor evidence="18">
        <name>Co(2+)</name>
        <dbReference type="ChEBI" id="CHEBI:48828"/>
    </cofactor>
    <cofactor evidence="18">
        <name>Zn(2+)</name>
        <dbReference type="ChEBI" id="CHEBI:29105"/>
    </cofactor>
    <text evidence="18">Binds 1 divalent metal cation per subunit. Can use either Co(2+) or Zn(2+).</text>
</comment>
<comment type="cofactor">
    <cofactor evidence="2 18">
        <name>NAD(+)</name>
        <dbReference type="ChEBI" id="CHEBI:57540"/>
    </cofactor>
</comment>
<comment type="catalytic activity">
    <reaction evidence="1 18">
        <text>7-phospho-2-dehydro-3-deoxy-D-arabino-heptonate = 3-dehydroquinate + phosphate</text>
        <dbReference type="Rhea" id="RHEA:21968"/>
        <dbReference type="ChEBI" id="CHEBI:32364"/>
        <dbReference type="ChEBI" id="CHEBI:43474"/>
        <dbReference type="ChEBI" id="CHEBI:58394"/>
        <dbReference type="EC" id="4.2.3.4"/>
    </reaction>
</comment>
<feature type="binding site" evidence="18">
    <location>
        <position position="181"/>
    </location>
    <ligand>
        <name>Zn(2+)</name>
        <dbReference type="ChEBI" id="CHEBI:29105"/>
    </ligand>
</feature>
<keyword evidence="11 18" id="KW-0479">Metal-binding</keyword>
<dbReference type="STRING" id="1612202.SAMN05421734_102422"/>
<evidence type="ECO:0000256" key="1">
    <source>
        <dbReference type="ARBA" id="ARBA00001393"/>
    </source>
</evidence>
<evidence type="ECO:0000256" key="16">
    <source>
        <dbReference type="ARBA" id="ARBA00023239"/>
    </source>
</evidence>
<dbReference type="HAMAP" id="MF_00110">
    <property type="entry name" value="DHQ_synthase"/>
    <property type="match status" value="1"/>
</dbReference>
<evidence type="ECO:0000256" key="4">
    <source>
        <dbReference type="ARBA" id="ARBA00004496"/>
    </source>
</evidence>
<keyword evidence="10 18" id="KW-0028">Amino-acid biosynthesis</keyword>
<dbReference type="PANTHER" id="PTHR43622:SF7">
    <property type="entry name" value="3-DEHYDROQUINATE SYNTHASE, CHLOROPLASTIC"/>
    <property type="match status" value="1"/>
</dbReference>
<evidence type="ECO:0000256" key="11">
    <source>
        <dbReference type="ARBA" id="ARBA00022723"/>
    </source>
</evidence>
<dbReference type="Gene3D" id="3.40.50.1970">
    <property type="match status" value="1"/>
</dbReference>
<comment type="subcellular location">
    <subcellularLocation>
        <location evidence="4 18">Cytoplasm</location>
    </subcellularLocation>
</comment>
<feature type="binding site" evidence="18">
    <location>
        <position position="148"/>
    </location>
    <ligand>
        <name>NAD(+)</name>
        <dbReference type="ChEBI" id="CHEBI:57540"/>
    </ligand>
</feature>
<dbReference type="GO" id="GO:0003856">
    <property type="term" value="F:3-dehydroquinate synthase activity"/>
    <property type="evidence" value="ECO:0007669"/>
    <property type="project" value="UniProtKB-UniRule"/>
</dbReference>
<dbReference type="RefSeq" id="WP_090793596.1">
    <property type="nucleotide sequence ID" value="NZ_FMYI01000002.1"/>
</dbReference>
<dbReference type="SUPFAM" id="SSF56796">
    <property type="entry name" value="Dehydroquinate synthase-like"/>
    <property type="match status" value="1"/>
</dbReference>
<feature type="binding site" evidence="18">
    <location>
        <position position="139"/>
    </location>
    <ligand>
        <name>NAD(+)</name>
        <dbReference type="ChEBI" id="CHEBI:57540"/>
    </ligand>
</feature>
<evidence type="ECO:0000256" key="14">
    <source>
        <dbReference type="ARBA" id="ARBA00023027"/>
    </source>
</evidence>
<evidence type="ECO:0000313" key="21">
    <source>
        <dbReference type="EMBL" id="SDB91290.1"/>
    </source>
</evidence>
<evidence type="ECO:0000256" key="6">
    <source>
        <dbReference type="ARBA" id="ARBA00005412"/>
    </source>
</evidence>
<dbReference type="PIRSF" id="PIRSF001455">
    <property type="entry name" value="DHQ_synth"/>
    <property type="match status" value="1"/>
</dbReference>
<evidence type="ECO:0000256" key="10">
    <source>
        <dbReference type="ARBA" id="ARBA00022605"/>
    </source>
</evidence>
<sequence>MKSIQVMTKDGAYDVNVDSELRFRLHELLPKSYRKVFVITDSTVGPLYLDDVLTELRKVSEVDYSIVPAGEGSKSSRFYFNLMTEIINAGLDRDSLIVALGGGMIGDLAGFVASTYMRGIDFIQMPTTILAHDSSVGGKVAINHPEGKNLIGSFYQPKAVLYDVDTLHTLPLREIRSGYAEIVKHSLIHPTPFWDQLKSLNLNQPLDNERLVSDLINGIHVKREIVQQDEFEQNVRQYLNFGHTLGHAIEAERGYGHITHGEAVAIGMLFALRVSEQHFNIQLPFDELYRWFKQNNYPFDVSDLSVTRLITRMKKDKKAKNSAIQMVLLKQLGECTSVRLEDNDVTLWLETFMRELVNN</sequence>
<comment type="function">
    <text evidence="18">Catalyzes the conversion of 3-deoxy-D-arabino-heptulosonate 7-phosphate (DAHP) to dehydroquinate (DHQ).</text>
</comment>
<keyword evidence="22" id="KW-1185">Reference proteome</keyword>
<evidence type="ECO:0000256" key="5">
    <source>
        <dbReference type="ARBA" id="ARBA00004661"/>
    </source>
</evidence>
<dbReference type="GO" id="GO:0009423">
    <property type="term" value="P:chorismate biosynthetic process"/>
    <property type="evidence" value="ECO:0007669"/>
    <property type="project" value="UniProtKB-UniRule"/>
</dbReference>
<evidence type="ECO:0000256" key="12">
    <source>
        <dbReference type="ARBA" id="ARBA00022741"/>
    </source>
</evidence>
<keyword evidence="16 18" id="KW-0456">Lyase</keyword>
<dbReference type="AlphaFoldDB" id="A0A1G6HAJ3"/>
<feature type="binding site" evidence="18">
    <location>
        <begin position="127"/>
        <end position="128"/>
    </location>
    <ligand>
        <name>NAD(+)</name>
        <dbReference type="ChEBI" id="CHEBI:57540"/>
    </ligand>
</feature>
<dbReference type="Proteomes" id="UP000242949">
    <property type="component" value="Unassembled WGS sequence"/>
</dbReference>
<evidence type="ECO:0000259" key="20">
    <source>
        <dbReference type="Pfam" id="PF24621"/>
    </source>
</evidence>
<evidence type="ECO:0000256" key="2">
    <source>
        <dbReference type="ARBA" id="ARBA00001911"/>
    </source>
</evidence>
<dbReference type="Pfam" id="PF24621">
    <property type="entry name" value="DHQS_C"/>
    <property type="match status" value="1"/>
</dbReference>
<feature type="binding site" evidence="18">
    <location>
        <position position="243"/>
    </location>
    <ligand>
        <name>Zn(2+)</name>
        <dbReference type="ChEBI" id="CHEBI:29105"/>
    </ligand>
</feature>
<dbReference type="GO" id="GO:0000166">
    <property type="term" value="F:nucleotide binding"/>
    <property type="evidence" value="ECO:0007669"/>
    <property type="project" value="UniProtKB-KW"/>
</dbReference>
<dbReference type="GO" id="GO:0008652">
    <property type="term" value="P:amino acid biosynthetic process"/>
    <property type="evidence" value="ECO:0007669"/>
    <property type="project" value="UniProtKB-KW"/>
</dbReference>
<dbReference type="InterPro" id="IPR030960">
    <property type="entry name" value="DHQS/DOIS_N"/>
</dbReference>
<organism evidence="21 22">
    <name type="scientific">Pelagirhabdus alkalitolerans</name>
    <dbReference type="NCBI Taxonomy" id="1612202"/>
    <lineage>
        <taxon>Bacteria</taxon>
        <taxon>Bacillati</taxon>
        <taxon>Bacillota</taxon>
        <taxon>Bacilli</taxon>
        <taxon>Bacillales</taxon>
        <taxon>Bacillaceae</taxon>
        <taxon>Pelagirhabdus</taxon>
    </lineage>
</organism>
<gene>
    <name evidence="18" type="primary">aroB</name>
    <name evidence="21" type="ORF">SAMN05421734_102422</name>
</gene>
<evidence type="ECO:0000313" key="22">
    <source>
        <dbReference type="Proteomes" id="UP000242949"/>
    </source>
</evidence>
<dbReference type="EMBL" id="FMYI01000002">
    <property type="protein sequence ID" value="SDB91290.1"/>
    <property type="molecule type" value="Genomic_DNA"/>
</dbReference>